<dbReference type="KEGG" id="uli:ETAA1_13880"/>
<keyword evidence="3" id="KW-0378">Hydrolase</keyword>
<organism evidence="3 4">
    <name type="scientific">Urbifossiella limnaea</name>
    <dbReference type="NCBI Taxonomy" id="2528023"/>
    <lineage>
        <taxon>Bacteria</taxon>
        <taxon>Pseudomonadati</taxon>
        <taxon>Planctomycetota</taxon>
        <taxon>Planctomycetia</taxon>
        <taxon>Gemmatales</taxon>
        <taxon>Gemmataceae</taxon>
        <taxon>Urbifossiella</taxon>
    </lineage>
</organism>
<keyword evidence="4" id="KW-1185">Reference proteome</keyword>
<evidence type="ECO:0000313" key="3">
    <source>
        <dbReference type="EMBL" id="QDU19463.1"/>
    </source>
</evidence>
<dbReference type="Proteomes" id="UP000319576">
    <property type="component" value="Chromosome"/>
</dbReference>
<dbReference type="PIRSF" id="PIRSF020979">
    <property type="entry name" value="UCP020979"/>
    <property type="match status" value="1"/>
</dbReference>
<evidence type="ECO:0000259" key="1">
    <source>
        <dbReference type="Pfam" id="PF11202"/>
    </source>
</evidence>
<protein>
    <submittedName>
        <fullName evidence="3">Cysteine protease StiP</fullName>
        <ecNumber evidence="3">3.4.22.-</ecNumber>
    </submittedName>
</protein>
<accession>A0A517XPN3</accession>
<evidence type="ECO:0000313" key="4">
    <source>
        <dbReference type="Proteomes" id="UP000319576"/>
    </source>
</evidence>
<dbReference type="OrthoDB" id="1663315at2"/>
<feature type="domain" description="Cysteine protease StiP N-terminal" evidence="1">
    <location>
        <begin position="20"/>
        <end position="260"/>
    </location>
</feature>
<dbReference type="RefSeq" id="WP_145235467.1">
    <property type="nucleotide sequence ID" value="NZ_CP036273.1"/>
</dbReference>
<dbReference type="InterPro" id="IPR048336">
    <property type="entry name" value="StiP-like"/>
</dbReference>
<dbReference type="InterPro" id="IPR011215">
    <property type="entry name" value="StiP_N"/>
</dbReference>
<dbReference type="GO" id="GO:0008233">
    <property type="term" value="F:peptidase activity"/>
    <property type="evidence" value="ECO:0007669"/>
    <property type="project" value="UniProtKB-KW"/>
</dbReference>
<evidence type="ECO:0000259" key="2">
    <source>
        <dbReference type="Pfam" id="PF15608"/>
    </source>
</evidence>
<gene>
    <name evidence="3" type="primary">stiP</name>
    <name evidence="3" type="ORF">ETAA1_13880</name>
</gene>
<sequence length="363" mass="38379">MTPEPRELASVASPSHPFSGSYDPADVTFLLKPVRLAPTPVAEKERLIQSGARHYSEMISAEKLPSAAYLEVFRRALARNKARFAADVLTLAARLAERPGGVTLVSLARAGTPVGVLLARALHAPHYSVSIIRDRGIDEVALRFILERHPAASVVFVDGWTGKGVIARELAKAVAAFNARTGAGLDGGLWAVADLCGAAAVAATADDYLIPSAVLGATVSGLVSRSILNADVVGPGDFHGCLFLREFAPHDLSRAFVDEVFAAMTTPTPPAPIDAAGLRQRSAAFLAAVRDRTGVRDENHVKPGIGEATRVLLRRVPDRVLVRDQASPDVEHLLVLAREKGVPVEVDAGLPYAAAALIKELDG</sequence>
<dbReference type="InterPro" id="IPR029057">
    <property type="entry name" value="PRTase-like"/>
</dbReference>
<dbReference type="Pfam" id="PF11202">
    <property type="entry name" value="StiP"/>
    <property type="match status" value="1"/>
</dbReference>
<reference evidence="3 4" key="1">
    <citation type="submission" date="2019-02" db="EMBL/GenBank/DDBJ databases">
        <title>Deep-cultivation of Planctomycetes and their phenomic and genomic characterization uncovers novel biology.</title>
        <authorList>
            <person name="Wiegand S."/>
            <person name="Jogler M."/>
            <person name="Boedeker C."/>
            <person name="Pinto D."/>
            <person name="Vollmers J."/>
            <person name="Rivas-Marin E."/>
            <person name="Kohn T."/>
            <person name="Peeters S.H."/>
            <person name="Heuer A."/>
            <person name="Rast P."/>
            <person name="Oberbeckmann S."/>
            <person name="Bunk B."/>
            <person name="Jeske O."/>
            <person name="Meyerdierks A."/>
            <person name="Storesund J.E."/>
            <person name="Kallscheuer N."/>
            <person name="Luecker S."/>
            <person name="Lage O.M."/>
            <person name="Pohl T."/>
            <person name="Merkel B.J."/>
            <person name="Hornburger P."/>
            <person name="Mueller R.-W."/>
            <person name="Bruemmer F."/>
            <person name="Labrenz M."/>
            <person name="Spormann A.M."/>
            <person name="Op den Camp H."/>
            <person name="Overmann J."/>
            <person name="Amann R."/>
            <person name="Jetten M.S.M."/>
            <person name="Mascher T."/>
            <person name="Medema M.H."/>
            <person name="Devos D.P."/>
            <person name="Kaster A.-K."/>
            <person name="Ovreas L."/>
            <person name="Rohde M."/>
            <person name="Galperin M.Y."/>
            <person name="Jogler C."/>
        </authorList>
    </citation>
    <scope>NUCLEOTIDE SEQUENCE [LARGE SCALE GENOMIC DNA]</scope>
    <source>
        <strain evidence="3 4">ETA_A1</strain>
    </source>
</reference>
<proteinExistence type="predicted"/>
<dbReference type="EMBL" id="CP036273">
    <property type="protein sequence ID" value="QDU19463.1"/>
    <property type="molecule type" value="Genomic_DNA"/>
</dbReference>
<dbReference type="InterPro" id="IPR028157">
    <property type="entry name" value="PELOTA_dom"/>
</dbReference>
<dbReference type="SUPFAM" id="SSF53271">
    <property type="entry name" value="PRTase-like"/>
    <property type="match status" value="1"/>
</dbReference>
<dbReference type="Pfam" id="PF15608">
    <property type="entry name" value="PELOTA_1"/>
    <property type="match status" value="1"/>
</dbReference>
<feature type="domain" description="PELOTA RNA-binding" evidence="2">
    <location>
        <begin position="281"/>
        <end position="360"/>
    </location>
</feature>
<keyword evidence="3" id="KW-0645">Protease</keyword>
<dbReference type="AlphaFoldDB" id="A0A517XPN3"/>
<dbReference type="GO" id="GO:0006508">
    <property type="term" value="P:proteolysis"/>
    <property type="evidence" value="ECO:0007669"/>
    <property type="project" value="UniProtKB-KW"/>
</dbReference>
<dbReference type="EC" id="3.4.22.-" evidence="3"/>
<name>A0A517XPN3_9BACT</name>